<feature type="compositionally biased region" description="Polar residues" evidence="1">
    <location>
        <begin position="844"/>
        <end position="860"/>
    </location>
</feature>
<feature type="region of interest" description="Disordered" evidence="1">
    <location>
        <begin position="1020"/>
        <end position="1103"/>
    </location>
</feature>
<dbReference type="SUPFAM" id="SSF101447">
    <property type="entry name" value="Formin homology 2 domain (FH2 domain)"/>
    <property type="match status" value="1"/>
</dbReference>
<dbReference type="OrthoDB" id="206927at2759"/>
<feature type="compositionally biased region" description="Polar residues" evidence="1">
    <location>
        <begin position="1895"/>
        <end position="1913"/>
    </location>
</feature>
<feature type="region of interest" description="Disordered" evidence="1">
    <location>
        <begin position="987"/>
        <end position="1006"/>
    </location>
</feature>
<feature type="compositionally biased region" description="Basic residues" evidence="1">
    <location>
        <begin position="405"/>
        <end position="428"/>
    </location>
</feature>
<dbReference type="Proteomes" id="UP001153069">
    <property type="component" value="Unassembled WGS sequence"/>
</dbReference>
<proteinExistence type="predicted"/>
<feature type="region of interest" description="Disordered" evidence="1">
    <location>
        <begin position="1202"/>
        <end position="1228"/>
    </location>
</feature>
<protein>
    <submittedName>
        <fullName evidence="3">Disheveled-associated activator of morphogenesis 1</fullName>
    </submittedName>
</protein>
<gene>
    <name evidence="3" type="ORF">SEMRO_644_G180430.1</name>
</gene>
<feature type="compositionally biased region" description="Polar residues" evidence="1">
    <location>
        <begin position="122"/>
        <end position="136"/>
    </location>
</feature>
<feature type="compositionally biased region" description="Basic and acidic residues" evidence="1">
    <location>
        <begin position="831"/>
        <end position="842"/>
    </location>
</feature>
<name>A0A9N8E5L4_9STRA</name>
<feature type="compositionally biased region" description="Low complexity" evidence="1">
    <location>
        <begin position="185"/>
        <end position="200"/>
    </location>
</feature>
<dbReference type="PANTHER" id="PTHR45725:SF1">
    <property type="entry name" value="DISHEVELLED ASSOCIATED ACTIVATOR OF MORPHOGENESIS, ISOFORM D"/>
    <property type="match status" value="1"/>
</dbReference>
<feature type="compositionally biased region" description="Basic and acidic residues" evidence="1">
    <location>
        <begin position="51"/>
        <end position="88"/>
    </location>
</feature>
<feature type="compositionally biased region" description="Low complexity" evidence="1">
    <location>
        <begin position="234"/>
        <end position="247"/>
    </location>
</feature>
<dbReference type="PANTHER" id="PTHR45725">
    <property type="entry name" value="FORMIN HOMOLOGY 2 FAMILY MEMBER"/>
    <property type="match status" value="1"/>
</dbReference>
<feature type="compositionally biased region" description="Basic and acidic residues" evidence="1">
    <location>
        <begin position="16"/>
        <end position="26"/>
    </location>
</feature>
<feature type="compositionally biased region" description="Low complexity" evidence="1">
    <location>
        <begin position="332"/>
        <end position="349"/>
    </location>
</feature>
<dbReference type="PROSITE" id="PS51444">
    <property type="entry name" value="FH2"/>
    <property type="match status" value="1"/>
</dbReference>
<feature type="compositionally biased region" description="Basic and acidic residues" evidence="1">
    <location>
        <begin position="1206"/>
        <end position="1218"/>
    </location>
</feature>
<feature type="compositionally biased region" description="Polar residues" evidence="1">
    <location>
        <begin position="518"/>
        <end position="529"/>
    </location>
</feature>
<sequence>MFRRRPREPPSTLHLRTGDAPRRRQPIDPPSSIPEPRSEAPTIQLTNRQLDILRQRQEGPENRGLHRLDPSDECAPHEAAATRERDENNTEQLVVDENQGRPTVPREGNRPVAKAKLHQEVPRSTASVSAKGTSSVKSERPFTTRSNKGVSRSVALASKKLSKESRSGVGRSSVFRKRNTSDNDTVVSVSSVKSAATAASGRTQSSGKPAMSDHDKAALRKLLGTGSTENKPYKSTAPAPKPSTKTTQPRLPIRSVASAPAPVPSMPAVPNERTLQTEKTSTESAPVAAPAPAPSLSSSGNDQFDQKEYLRNLISSRAAANKPSSVPKKDLQVSSAASKSTSMTKQSTVLSDRGEGISIQTEKVRKTAEDSSSCDPVSEISAKSSASGASSTSFDQKAILRKVLAKTMTKKGKDKPKRKLSPKSKGTKSPKFEQGRIENAAMTLSRKVLSDQSKAVSPKGPSKGLKGYVRSKMVGLSRKPSRATAKQAGESRDVHNSNLAKTTSSDSADSGRDAAEQQAISQIPSLSSDTGDDDKTRTTASSSNVSESTQPAQETGLKVLETAETMDTDESSTIMGNLQSASSDSMQYSSEEGCEDTALINQNAFRAIDKLSRAPLERKPKSMNSIEENEDGGSKRKQLTLPGKAKHRDQGYNDFVKALQAEASGAHSELWSSFQAVMTGSPRRAAVPTSQFKFDPMTKDMLSAMNAHLKRLARVECVTATQLVNDKRLAKEVAAGLSAPPSASSLSVLAATNTRVVDEEPTASKSLNLKPTAARKSWGVKKEVPLRQGLQVTAEQPGSDGAKEHTRTTAPDIQKPPQNHSFHRNQPRECNAAKEKEDHCEAIQDTSSEGNADKSLQTRSVIEPKHAFHTSTHKTKPDSAIPLPGLLKKPTPPPPSSSSSEKHSSEGKTTVKLLKSRRSSEPTQKLLAAANKPESEATVPWSGVRLRAVSNSGPQSTLQVESQNEIEQGGSLPSPWANVKLRHIQVEEKDSAELEQAEQDQMQENDSLIPVVAQGAEVPSTTYTNLGQPEPESDCSIFCDKSSDAASQAEHEQYQPIHTADLPEAVSNDDDDASTSRPAPQDKPCPFRKCDTGTTVSGEEEAEVSDESAFVFELKGTTAAPDQDQEQVVISKRLVKMLRLKPDESGTTATWSLPRDKIKALKLDMEFQRVNLLLVESNDSKVLSFRDSADCLKFANAFYEMPNPNEHNDRTLKSRSTEDSQDTTSTVSLVESLSHEEQQVLETYRQARRTKPAVDALRTAVDMAPVQDAAPKSVGIPKGASFLNDILKRGEDNDSATHNVSVGTKREPSSLLDKCKLPLAEKELEVAESYQKMLKMMIPPEAVRHKMAKEGVSPKIAAFVLSEAGLLPRDTSFPDDFSDFERQATKMYRSMVELDAPLDDVRREMEKDNVDEKIVSAVLNEDKSSKKSKAETGPKLSEAEEAIASSYRKMLKMMIPEEAVRHKMMKDEIEPKIVAAVLGSDTSSKPSKPQLTPEEERIASKYQKMLKLNVPPEGVRHKMEKEGVATKIINALLGTGTPGSDAKAAAGGSKAAKSKLVSLHWTPLSGEELDNSVWCATTKPKRKSQPARSDISKLVELFQKKSTVKVMKGAPKDGNDDKGVGKAKLLDINRANIIAISLKAFKDFSYDELASILQNVDPLCRLRGERVQFVRDLLPTAAEISNIKRYYGSPDRLVPAELWFQKIVHIKRLDEKAHVLHAMEVFETEAAEIQKSMHLLTRVCTQVMESARLRELLDMVLQIGNIMNEGTRTGGASGFKFDSLLRLTQTKSGDGKTTVLDYMVTIYVAKGQKQTLNLLEDFPDCQAASRMLISDLIANVKEIDEKLQKCKKEHELLVSETGGPSMPAAAVASTASTGRVPVDSRVQSSAISARASETDAGNGNTKSVHASALSEQHSAGPRGNGDSAKKRNDLQSGINRLSEFLTKADQTFASLKRDCSNAVETCREMSKYCGESGGERSTDGLLGILCKFASNLEAAVQKHEKVMEAEAKKAAKLAAAPTAKTHKKPGGIQAHKGLSKNNKNAPDRSLTKGTSKSQKKGTKGKQEDKHVQKTQGKGTSLVLLVNELLKDASEQTKRDFSQGVVYTNPDDKLKAIYERETRGDHRGRRTVESDIISAINKRRQSGEGGESQLERVIDCINNYSATSGPVDDDTSDSTTSDNSDSDTLDVHPTDRFQDLQNRWKALKQTEIRRSSLPFPSPTPSETHPGTAFQPIDFRTSR</sequence>
<feature type="region of interest" description="Disordered" evidence="1">
    <location>
        <begin position="2013"/>
        <end position="2072"/>
    </location>
</feature>
<feature type="region of interest" description="Disordered" evidence="1">
    <location>
        <begin position="1"/>
        <end position="393"/>
    </location>
</feature>
<feature type="compositionally biased region" description="Low complexity" evidence="1">
    <location>
        <begin position="284"/>
        <end position="299"/>
    </location>
</feature>
<feature type="region of interest" description="Disordered" evidence="1">
    <location>
        <begin position="565"/>
        <end position="584"/>
    </location>
</feature>
<evidence type="ECO:0000256" key="1">
    <source>
        <dbReference type="SAM" id="MobiDB-lite"/>
    </source>
</evidence>
<feature type="region of interest" description="Disordered" evidence="1">
    <location>
        <begin position="1854"/>
        <end position="1928"/>
    </location>
</feature>
<reference evidence="3" key="1">
    <citation type="submission" date="2020-06" db="EMBL/GenBank/DDBJ databases">
        <authorList>
            <consortium name="Plant Systems Biology data submission"/>
        </authorList>
    </citation>
    <scope>NUCLEOTIDE SEQUENCE</scope>
    <source>
        <strain evidence="3">D6</strain>
    </source>
</reference>
<evidence type="ECO:0000313" key="4">
    <source>
        <dbReference type="Proteomes" id="UP001153069"/>
    </source>
</evidence>
<feature type="compositionally biased region" description="Polar residues" evidence="1">
    <location>
        <begin position="538"/>
        <end position="553"/>
    </location>
</feature>
<feature type="compositionally biased region" description="Polar residues" evidence="1">
    <location>
        <begin position="949"/>
        <end position="966"/>
    </location>
</feature>
<feature type="compositionally biased region" description="Acidic residues" evidence="1">
    <location>
        <begin position="993"/>
        <end position="1003"/>
    </location>
</feature>
<feature type="compositionally biased region" description="Low complexity" evidence="1">
    <location>
        <begin position="378"/>
        <end position="393"/>
    </location>
</feature>
<dbReference type="InterPro" id="IPR042201">
    <property type="entry name" value="FH2_Formin_sf"/>
</dbReference>
<feature type="region of interest" description="Disordered" evidence="1">
    <location>
        <begin position="612"/>
        <end position="647"/>
    </location>
</feature>
<dbReference type="Gene3D" id="1.20.58.2220">
    <property type="entry name" value="Formin, FH2 domain"/>
    <property type="match status" value="1"/>
</dbReference>
<accession>A0A9N8E5L4</accession>
<feature type="compositionally biased region" description="Polar residues" evidence="1">
    <location>
        <begin position="808"/>
        <end position="820"/>
    </location>
</feature>
<feature type="compositionally biased region" description="Polar residues" evidence="1">
    <location>
        <begin position="273"/>
        <end position="283"/>
    </location>
</feature>
<evidence type="ECO:0000259" key="2">
    <source>
        <dbReference type="PROSITE" id="PS51444"/>
    </source>
</evidence>
<dbReference type="Pfam" id="PF02181">
    <property type="entry name" value="FH2"/>
    <property type="match status" value="1"/>
</dbReference>
<feature type="compositionally biased region" description="Basic and acidic residues" evidence="1">
    <location>
        <begin position="2184"/>
        <end position="2193"/>
    </location>
</feature>
<organism evidence="3 4">
    <name type="scientific">Seminavis robusta</name>
    <dbReference type="NCBI Taxonomy" id="568900"/>
    <lineage>
        <taxon>Eukaryota</taxon>
        <taxon>Sar</taxon>
        <taxon>Stramenopiles</taxon>
        <taxon>Ochrophyta</taxon>
        <taxon>Bacillariophyta</taxon>
        <taxon>Bacillariophyceae</taxon>
        <taxon>Bacillariophycidae</taxon>
        <taxon>Naviculales</taxon>
        <taxon>Naviculaceae</taxon>
        <taxon>Seminavis</taxon>
    </lineage>
</organism>
<feature type="region of interest" description="Disordered" evidence="1">
    <location>
        <begin position="405"/>
        <end position="555"/>
    </location>
</feature>
<feature type="region of interest" description="Disordered" evidence="1">
    <location>
        <begin position="787"/>
        <end position="976"/>
    </location>
</feature>
<dbReference type="InterPro" id="IPR015425">
    <property type="entry name" value="FH2_Formin"/>
</dbReference>
<evidence type="ECO:0000313" key="3">
    <source>
        <dbReference type="EMBL" id="CAB9514284.1"/>
    </source>
</evidence>
<feature type="region of interest" description="Disordered" evidence="1">
    <location>
        <begin position="2160"/>
        <end position="2237"/>
    </location>
</feature>
<dbReference type="SMART" id="SM00498">
    <property type="entry name" value="FH2"/>
    <property type="match status" value="1"/>
</dbReference>
<dbReference type="InterPro" id="IPR051425">
    <property type="entry name" value="Formin_Homology"/>
</dbReference>
<feature type="domain" description="FH2" evidence="2">
    <location>
        <begin position="1546"/>
        <end position="2018"/>
    </location>
</feature>
<comment type="caution">
    <text evidence="3">The sequence shown here is derived from an EMBL/GenBank/DDBJ whole genome shotgun (WGS) entry which is preliminary data.</text>
</comment>
<keyword evidence="4" id="KW-1185">Reference proteome</keyword>
<dbReference type="EMBL" id="CAICTM010000643">
    <property type="protein sequence ID" value="CAB9514284.1"/>
    <property type="molecule type" value="Genomic_DNA"/>
</dbReference>